<evidence type="ECO:0000313" key="1">
    <source>
        <dbReference type="EMBL" id="AMS02680.1"/>
    </source>
</evidence>
<dbReference type="KEGG" id="vg:29125098"/>
<accession>A0A142K997</accession>
<dbReference type="Proteomes" id="UP000201371">
    <property type="component" value="Segment"/>
</dbReference>
<organism evidence="1 2">
    <name type="scientific">Gordonia phage Yvonnetastic</name>
    <dbReference type="NCBI Taxonomy" id="1821566"/>
    <lineage>
        <taxon>Viruses</taxon>
        <taxon>Duplodnaviria</taxon>
        <taxon>Heunggongvirae</taxon>
        <taxon>Uroviricota</taxon>
        <taxon>Caudoviricetes</taxon>
        <taxon>Yvonnevirus</taxon>
        <taxon>Yvonnevirus yvonnetastic</taxon>
        <taxon>Gordonia virus Yvonnetastic</taxon>
    </lineage>
</organism>
<dbReference type="EMBL" id="KU963248">
    <property type="protein sequence ID" value="AMS02680.1"/>
    <property type="molecule type" value="Genomic_DNA"/>
</dbReference>
<dbReference type="OrthoDB" id="21770at10239"/>
<keyword evidence="2" id="KW-1185">Reference proteome</keyword>
<proteinExistence type="predicted"/>
<evidence type="ECO:0000313" key="2">
    <source>
        <dbReference type="Proteomes" id="UP000201371"/>
    </source>
</evidence>
<name>A0A142K997_9CAUD</name>
<protein>
    <submittedName>
        <fullName evidence="1">Uncharacterized protein</fullName>
    </submittedName>
</protein>
<sequence length="122" mass="13711">MKPQKWQKRPVVIEAMRMPEKYPTGVDASSDGYQRNIEAAAVLDWLRSHLGEGFDPIYEPTPGSGWTIDPATGYLQIATLEGLMTVKPGDWVVRGIAGEFYPVKDSIFRDTYDPQFTGVKYP</sequence>
<gene>
    <name evidence="1" type="primary">136</name>
    <name evidence="1" type="ORF">SEA_YVONNETASTIC_136</name>
</gene>
<dbReference type="RefSeq" id="YP_009301190.1">
    <property type="nucleotide sequence ID" value="NC_031230.1"/>
</dbReference>
<dbReference type="GeneID" id="29125098"/>
<reference evidence="2" key="1">
    <citation type="submission" date="2016-03" db="EMBL/GenBank/DDBJ databases">
        <authorList>
            <person name="Ploux O."/>
        </authorList>
    </citation>
    <scope>NUCLEOTIDE SEQUENCE [LARGE SCALE GENOMIC DNA]</scope>
</reference>